<accession>A0A914YAC5</accession>
<dbReference type="Gene3D" id="3.30.200.20">
    <property type="entry name" value="Phosphorylase Kinase, domain 1"/>
    <property type="match status" value="1"/>
</dbReference>
<proteinExistence type="predicted"/>
<feature type="domain" description="Protein kinase" evidence="2">
    <location>
        <begin position="28"/>
        <end position="88"/>
    </location>
</feature>
<dbReference type="PROSITE" id="PS50011">
    <property type="entry name" value="PROTEIN_KINASE_DOM"/>
    <property type="match status" value="1"/>
</dbReference>
<keyword evidence="3" id="KW-1185">Reference proteome</keyword>
<evidence type="ECO:0000313" key="4">
    <source>
        <dbReference type="WBParaSite" id="PSU_v2.g17155.t1"/>
    </source>
</evidence>
<dbReference type="SUPFAM" id="SSF56112">
    <property type="entry name" value="Protein kinase-like (PK-like)"/>
    <property type="match status" value="1"/>
</dbReference>
<dbReference type="GO" id="GO:0005524">
    <property type="term" value="F:ATP binding"/>
    <property type="evidence" value="ECO:0007669"/>
    <property type="project" value="UniProtKB-UniRule"/>
</dbReference>
<organism evidence="3 4">
    <name type="scientific">Panagrolaimus superbus</name>
    <dbReference type="NCBI Taxonomy" id="310955"/>
    <lineage>
        <taxon>Eukaryota</taxon>
        <taxon>Metazoa</taxon>
        <taxon>Ecdysozoa</taxon>
        <taxon>Nematoda</taxon>
        <taxon>Chromadorea</taxon>
        <taxon>Rhabditida</taxon>
        <taxon>Tylenchina</taxon>
        <taxon>Panagrolaimomorpha</taxon>
        <taxon>Panagrolaimoidea</taxon>
        <taxon>Panagrolaimidae</taxon>
        <taxon>Panagrolaimus</taxon>
    </lineage>
</organism>
<evidence type="ECO:0000313" key="3">
    <source>
        <dbReference type="Proteomes" id="UP000887577"/>
    </source>
</evidence>
<dbReference type="WBParaSite" id="PSU_v2.g17155.t1">
    <property type="protein sequence ID" value="PSU_v2.g17155.t1"/>
    <property type="gene ID" value="PSU_v2.g17155"/>
</dbReference>
<protein>
    <submittedName>
        <fullName evidence="4">Protein kinase domain-containing protein</fullName>
    </submittedName>
</protein>
<sequence>MAHFHPYVSPSRKPNNFKPKIPKGIENFKIGKELGSGAFSTVYFAQHKPTQTLVALKQVQLEDLDQKHYDCCVKEVELLNRINSENYV</sequence>
<keyword evidence="1" id="KW-0547">Nucleotide-binding</keyword>
<reference evidence="4" key="1">
    <citation type="submission" date="2022-11" db="UniProtKB">
        <authorList>
            <consortium name="WormBaseParasite"/>
        </authorList>
    </citation>
    <scope>IDENTIFICATION</scope>
</reference>
<dbReference type="Pfam" id="PF00069">
    <property type="entry name" value="Pkinase"/>
    <property type="match status" value="1"/>
</dbReference>
<feature type="binding site" evidence="1">
    <location>
        <position position="57"/>
    </location>
    <ligand>
        <name>ATP</name>
        <dbReference type="ChEBI" id="CHEBI:30616"/>
    </ligand>
</feature>
<name>A0A914YAC5_9BILA</name>
<evidence type="ECO:0000259" key="2">
    <source>
        <dbReference type="PROSITE" id="PS50011"/>
    </source>
</evidence>
<dbReference type="Proteomes" id="UP000887577">
    <property type="component" value="Unplaced"/>
</dbReference>
<dbReference type="PROSITE" id="PS00107">
    <property type="entry name" value="PROTEIN_KINASE_ATP"/>
    <property type="match status" value="1"/>
</dbReference>
<dbReference type="GO" id="GO:0004672">
    <property type="term" value="F:protein kinase activity"/>
    <property type="evidence" value="ECO:0007669"/>
    <property type="project" value="InterPro"/>
</dbReference>
<evidence type="ECO:0000256" key="1">
    <source>
        <dbReference type="PROSITE-ProRule" id="PRU10141"/>
    </source>
</evidence>
<dbReference type="InterPro" id="IPR017441">
    <property type="entry name" value="Protein_kinase_ATP_BS"/>
</dbReference>
<dbReference type="AlphaFoldDB" id="A0A914YAC5"/>
<dbReference type="InterPro" id="IPR011009">
    <property type="entry name" value="Kinase-like_dom_sf"/>
</dbReference>
<keyword evidence="1" id="KW-0067">ATP-binding</keyword>
<dbReference type="InterPro" id="IPR000719">
    <property type="entry name" value="Prot_kinase_dom"/>
</dbReference>